<dbReference type="NCBIfam" id="TIGR01550">
    <property type="entry name" value="DOC_P1"/>
    <property type="match status" value="1"/>
</dbReference>
<dbReference type="RefSeq" id="WP_003787968.1">
    <property type="nucleotide sequence ID" value="NZ_CP045141.1"/>
</dbReference>
<dbReference type="EMBL" id="LS483426">
    <property type="protein sequence ID" value="SQH24364.1"/>
    <property type="molecule type" value="Genomic_DNA"/>
</dbReference>
<organism evidence="2 3">
    <name type="scientific">Kingella kingae</name>
    <dbReference type="NCBI Taxonomy" id="504"/>
    <lineage>
        <taxon>Bacteria</taxon>
        <taxon>Pseudomonadati</taxon>
        <taxon>Pseudomonadota</taxon>
        <taxon>Betaproteobacteria</taxon>
        <taxon>Neisseriales</taxon>
        <taxon>Neisseriaceae</taxon>
        <taxon>Kingella</taxon>
    </lineage>
</organism>
<proteinExistence type="predicted"/>
<evidence type="ECO:0000259" key="1">
    <source>
        <dbReference type="PROSITE" id="PS51459"/>
    </source>
</evidence>
<gene>
    <name evidence="2" type="ORF">NCTC10529_00532</name>
</gene>
<dbReference type="Proteomes" id="UP000248598">
    <property type="component" value="Chromosome 1"/>
</dbReference>
<sequence length="125" mass="14278">MNYLTQADLIKLHNRVISVSGGLVGMRDVAILDSILSHMQNDEYYPDFFAKLSHLIFSINKMHAFNDGNKRTSIMAGVQFLLINGYPFERVEKFAISMEDIAVEIAENKISKEKLKILIKLMLSR</sequence>
<feature type="domain" description="Fido" evidence="1">
    <location>
        <begin position="4"/>
        <end position="124"/>
    </location>
</feature>
<evidence type="ECO:0000313" key="2">
    <source>
        <dbReference type="EMBL" id="SQH24364.1"/>
    </source>
</evidence>
<dbReference type="AlphaFoldDB" id="A0AAX2J2R1"/>
<name>A0AAX2J2R1_KINKI</name>
<dbReference type="InterPro" id="IPR003812">
    <property type="entry name" value="Fido"/>
</dbReference>
<protein>
    <submittedName>
        <fullName evidence="2">Death-on-curing family protein</fullName>
    </submittedName>
</protein>
<dbReference type="GO" id="GO:0016301">
    <property type="term" value="F:kinase activity"/>
    <property type="evidence" value="ECO:0007669"/>
    <property type="project" value="InterPro"/>
</dbReference>
<accession>A0AAX2J2R1</accession>
<dbReference type="Gene3D" id="1.20.120.1870">
    <property type="entry name" value="Fic/DOC protein, Fido domain"/>
    <property type="match status" value="1"/>
</dbReference>
<evidence type="ECO:0000313" key="3">
    <source>
        <dbReference type="Proteomes" id="UP000248598"/>
    </source>
</evidence>
<dbReference type="InterPro" id="IPR053737">
    <property type="entry name" value="Type_II_TA_Toxin"/>
</dbReference>
<dbReference type="KEGG" id="kki:KKKWG1_0375"/>
<dbReference type="PANTHER" id="PTHR39426:SF1">
    <property type="entry name" value="HOMOLOGY TO DEATH-ON-CURING PROTEIN OF PHAGE P1"/>
    <property type="match status" value="1"/>
</dbReference>
<dbReference type="InterPro" id="IPR036597">
    <property type="entry name" value="Fido-like_dom_sf"/>
</dbReference>
<dbReference type="InterPro" id="IPR006440">
    <property type="entry name" value="Doc"/>
</dbReference>
<dbReference type="GeneID" id="93261845"/>
<reference evidence="2 3" key="1">
    <citation type="submission" date="2018-06" db="EMBL/GenBank/DDBJ databases">
        <authorList>
            <consortium name="Pathogen Informatics"/>
            <person name="Doyle S."/>
        </authorList>
    </citation>
    <scope>NUCLEOTIDE SEQUENCE [LARGE SCALE GENOMIC DNA]</scope>
    <source>
        <strain evidence="2 3">NCTC10529</strain>
    </source>
</reference>
<dbReference type="Pfam" id="PF02661">
    <property type="entry name" value="Fic"/>
    <property type="match status" value="1"/>
</dbReference>
<dbReference type="SUPFAM" id="SSF140931">
    <property type="entry name" value="Fic-like"/>
    <property type="match status" value="1"/>
</dbReference>
<dbReference type="PROSITE" id="PS51459">
    <property type="entry name" value="FIDO"/>
    <property type="match status" value="1"/>
</dbReference>
<dbReference type="PANTHER" id="PTHR39426">
    <property type="entry name" value="HOMOLOGY TO DEATH-ON-CURING PROTEIN OF PHAGE P1"/>
    <property type="match status" value="1"/>
</dbReference>